<dbReference type="OrthoDB" id="2352823at2"/>
<feature type="domain" description="N-acetyltransferase" evidence="1">
    <location>
        <begin position="1"/>
        <end position="144"/>
    </location>
</feature>
<sequence>MIKFISAPETLPLRKEVLRANKLDLRDCVFDGDHDENAFHLGYFEKDLLVSVATFHSQNLSNYGYEGYQLRGMATQEVYREKGIGNKLLNFAIVYLRGKNAKYIWCNARQIAFKFYLSLGFEFISEEFEIPEIGIHRKMYLKIR</sequence>
<dbReference type="PROSITE" id="PS51186">
    <property type="entry name" value="GNAT"/>
    <property type="match status" value="1"/>
</dbReference>
<dbReference type="AlphaFoldDB" id="A0A419S7D7"/>
<organism evidence="2 3">
    <name type="scientific">Pelobium manganitolerans</name>
    <dbReference type="NCBI Taxonomy" id="1842495"/>
    <lineage>
        <taxon>Bacteria</taxon>
        <taxon>Pseudomonadati</taxon>
        <taxon>Bacteroidota</taxon>
        <taxon>Sphingobacteriia</taxon>
        <taxon>Sphingobacteriales</taxon>
        <taxon>Sphingobacteriaceae</taxon>
        <taxon>Pelobium</taxon>
    </lineage>
</organism>
<dbReference type="CDD" id="cd04301">
    <property type="entry name" value="NAT_SF"/>
    <property type="match status" value="1"/>
</dbReference>
<dbReference type="RefSeq" id="WP_120181436.1">
    <property type="nucleotide sequence ID" value="NZ_MBTA01000012.1"/>
</dbReference>
<dbReference type="GO" id="GO:0016747">
    <property type="term" value="F:acyltransferase activity, transferring groups other than amino-acyl groups"/>
    <property type="evidence" value="ECO:0007669"/>
    <property type="project" value="InterPro"/>
</dbReference>
<dbReference type="SUPFAM" id="SSF55729">
    <property type="entry name" value="Acyl-CoA N-acyltransferases (Nat)"/>
    <property type="match status" value="1"/>
</dbReference>
<dbReference type="InterPro" id="IPR000182">
    <property type="entry name" value="GNAT_dom"/>
</dbReference>
<dbReference type="Gene3D" id="3.40.630.30">
    <property type="match status" value="1"/>
</dbReference>
<proteinExistence type="predicted"/>
<evidence type="ECO:0000313" key="3">
    <source>
        <dbReference type="Proteomes" id="UP000283433"/>
    </source>
</evidence>
<keyword evidence="3" id="KW-1185">Reference proteome</keyword>
<dbReference type="Proteomes" id="UP000283433">
    <property type="component" value="Unassembled WGS sequence"/>
</dbReference>
<name>A0A419S7D7_9SPHI</name>
<protein>
    <submittedName>
        <fullName evidence="2">GCN5 family acetyltransferase</fullName>
    </submittedName>
</protein>
<dbReference type="Pfam" id="PF00583">
    <property type="entry name" value="Acetyltransf_1"/>
    <property type="match status" value="1"/>
</dbReference>
<gene>
    <name evidence="2" type="ORF">BCY91_03645</name>
</gene>
<evidence type="ECO:0000313" key="2">
    <source>
        <dbReference type="EMBL" id="RKD17245.1"/>
    </source>
</evidence>
<comment type="caution">
    <text evidence="2">The sequence shown here is derived from an EMBL/GenBank/DDBJ whole genome shotgun (WGS) entry which is preliminary data.</text>
</comment>
<dbReference type="EMBL" id="MBTA01000012">
    <property type="protein sequence ID" value="RKD17245.1"/>
    <property type="molecule type" value="Genomic_DNA"/>
</dbReference>
<evidence type="ECO:0000259" key="1">
    <source>
        <dbReference type="PROSITE" id="PS51186"/>
    </source>
</evidence>
<accession>A0A419S7D7</accession>
<keyword evidence="2" id="KW-0808">Transferase</keyword>
<reference evidence="2 3" key="1">
    <citation type="submission" date="2016-07" db="EMBL/GenBank/DDBJ databases">
        <title>Genome of Pelobium manganitolerans.</title>
        <authorList>
            <person name="Wu S."/>
            <person name="Wang G."/>
        </authorList>
    </citation>
    <scope>NUCLEOTIDE SEQUENCE [LARGE SCALE GENOMIC DNA]</scope>
    <source>
        <strain evidence="2 3">YS-25</strain>
    </source>
</reference>
<dbReference type="InterPro" id="IPR016181">
    <property type="entry name" value="Acyl_CoA_acyltransferase"/>
</dbReference>